<protein>
    <recommendedName>
        <fullName evidence="1">F-box/LRR-repeat protein 15/At3g58940/PEG3-like LRR domain-containing protein</fullName>
    </recommendedName>
</protein>
<dbReference type="EnsemblPlants" id="TraesCS7A02G519100.1">
    <property type="protein sequence ID" value="TraesCS7A02G519100.1"/>
    <property type="gene ID" value="TraesCS7A02G519100"/>
</dbReference>
<dbReference type="PANTHER" id="PTHR34709:SF81">
    <property type="entry name" value="F-BOX DOMAIN-CONTAINING PROTEIN"/>
    <property type="match status" value="1"/>
</dbReference>
<reference evidence="2" key="1">
    <citation type="submission" date="2018-08" db="EMBL/GenBank/DDBJ databases">
        <authorList>
            <person name="Rossello M."/>
        </authorList>
    </citation>
    <scope>NUCLEOTIDE SEQUENCE [LARGE SCALE GENOMIC DNA]</scope>
    <source>
        <strain evidence="2">cv. Chinese Spring</strain>
    </source>
</reference>
<dbReference type="AlphaFoldDB" id="A0A3B6RP08"/>
<name>A0A3B6RP08_WHEAT</name>
<evidence type="ECO:0000313" key="3">
    <source>
        <dbReference type="Proteomes" id="UP000019116"/>
    </source>
</evidence>
<evidence type="ECO:0000259" key="1">
    <source>
        <dbReference type="Pfam" id="PF24758"/>
    </source>
</evidence>
<dbReference type="InterPro" id="IPR055312">
    <property type="entry name" value="FBL15-like"/>
</dbReference>
<dbReference type="Gramene" id="TraesCS7A02G519100.1">
    <property type="protein sequence ID" value="TraesCS7A02G519100.1"/>
    <property type="gene ID" value="TraesCS7A02G519100"/>
</dbReference>
<dbReference type="Gramene" id="TraesCS7A03G1262200.1">
    <property type="protein sequence ID" value="TraesCS7A03G1262200.1.CDS"/>
    <property type="gene ID" value="TraesCS7A03G1262200"/>
</dbReference>
<sequence length="447" mass="50417">MDLRSGHMRFSQELGPSAEPDRISMLQDDLLLLILARLTCIGAAIIFRDIMFDSIELVLSCYAHPSPVVSLLEIHVSEQDRVDSPSVNSMLRLAAPLDPEKLVITLPSRSISDQSIIVDLPCFHRATSIVLENFDIIHCVLADIKFNALEALSLSRCKADLDALLSYCPHLHTLHLSSLLFETWNLRVNSSSLQELIVDTIWAQRVNIVAPILKKLTMIFIPLPELKNVSVLAPMLEMVEWHCTCSDDSIVFGLWKLELLRLPTTRRQGKLRSLCIHACAKLSLPHEPTFAKEIEKHIIVNFSHLKLYVQTGGHIFGALVFYLLTINRIASSMKRLKIVLLRSVVKEECPMDCPCVPMNWRTQTISLTALEEVEINGFNGEDHEFDLLELILICAPMLKRIILRLSHEVLPSENGCTTIYDISRVNSSVKCYLYLSSGLVHHSQDCP</sequence>
<proteinExistence type="predicted"/>
<dbReference type="InterPro" id="IPR055411">
    <property type="entry name" value="LRR_FXL15/At3g58940/PEG3-like"/>
</dbReference>
<dbReference type="Proteomes" id="UP000019116">
    <property type="component" value="Chromosome 7A"/>
</dbReference>
<dbReference type="Pfam" id="PF24758">
    <property type="entry name" value="LRR_At5g56370"/>
    <property type="match status" value="1"/>
</dbReference>
<evidence type="ECO:0000313" key="2">
    <source>
        <dbReference type="EnsemblPlants" id="TraesCS7A02G519100.1"/>
    </source>
</evidence>
<feature type="domain" description="F-box/LRR-repeat protein 15/At3g58940/PEG3-like LRR" evidence="1">
    <location>
        <begin position="114"/>
        <end position="239"/>
    </location>
</feature>
<accession>A0A3B6RP08</accession>
<reference evidence="2" key="2">
    <citation type="submission" date="2018-10" db="UniProtKB">
        <authorList>
            <consortium name="EnsemblPlants"/>
        </authorList>
    </citation>
    <scope>IDENTIFICATION</scope>
</reference>
<dbReference type="OMA" id="LEMVEWH"/>
<dbReference type="PANTHER" id="PTHR34709">
    <property type="entry name" value="OS10G0396666 PROTEIN"/>
    <property type="match status" value="1"/>
</dbReference>
<keyword evidence="3" id="KW-1185">Reference proteome</keyword>
<organism evidence="2">
    <name type="scientific">Triticum aestivum</name>
    <name type="common">Wheat</name>
    <dbReference type="NCBI Taxonomy" id="4565"/>
    <lineage>
        <taxon>Eukaryota</taxon>
        <taxon>Viridiplantae</taxon>
        <taxon>Streptophyta</taxon>
        <taxon>Embryophyta</taxon>
        <taxon>Tracheophyta</taxon>
        <taxon>Spermatophyta</taxon>
        <taxon>Magnoliopsida</taxon>
        <taxon>Liliopsida</taxon>
        <taxon>Poales</taxon>
        <taxon>Poaceae</taxon>
        <taxon>BOP clade</taxon>
        <taxon>Pooideae</taxon>
        <taxon>Triticodae</taxon>
        <taxon>Triticeae</taxon>
        <taxon>Triticinae</taxon>
        <taxon>Triticum</taxon>
    </lineage>
</organism>